<accession>A0A7X9FPI1</accession>
<feature type="domain" description="Glycosyl transferase family 1" evidence="3">
    <location>
        <begin position="149"/>
        <end position="303"/>
    </location>
</feature>
<dbReference type="Gene3D" id="3.40.50.2000">
    <property type="entry name" value="Glycogen Phosphorylase B"/>
    <property type="match status" value="1"/>
</dbReference>
<keyword evidence="1" id="KW-0328">Glycosyltransferase</keyword>
<dbReference type="SUPFAM" id="SSF53756">
    <property type="entry name" value="UDP-Glycosyltransferase/glycogen phosphorylase"/>
    <property type="match status" value="1"/>
</dbReference>
<protein>
    <submittedName>
        <fullName evidence="4">Glycosyltransferase family 4 protein</fullName>
    </submittedName>
</protein>
<dbReference type="Pfam" id="PF00534">
    <property type="entry name" value="Glycos_transf_1"/>
    <property type="match status" value="1"/>
</dbReference>
<sequence length="519" mass="58700">MAAAKYSKVLGDFQHYFAGLLPPEDEGVALATSSGMICLPYCNPDDLKGELAKYDIIHVHWWNNPQLNAFLRSGLPECRLLIWFHVGGQALPQIVTDKVVAFADFALAGSPYTYEAPAFQKLDERSKIQKTGIAYDPADFDRLRGLVKKAHKNFNIGFIGTVDYLKMHPRYFEMSAATSIPDVKFIVCGPGAAVQDLLQRSREHGLQERFDIRGYVSDIRPVLEIMDIYGYPLCEDNYSAAELNLQEVMYAGIPPVVFPYGGVKRLVEHDRTGLVVSTEREYVEALEYLYKYPAERERLGNNAAGYARDYFGAENASRILNGIYQNLTTIPKRPHFWGERYNPFEAGYHRSGFDALPLTPAEIFIETLGPAGVDYAASLQSTDIRTAMVADERISRMSKTMQMTGVLPYKDYYPQDFYLRLWAALSFWGAGLPEHALVEYSEALKLSNPHWRVLWYFALAAIKIKQWQLANAALEQLRSIAPAFEPAHALSKEIEHQDVVLLDNGLMQINLEHRLHTPI</sequence>
<organism evidence="4 5">
    <name type="scientific">SAR324 cluster bacterium</name>
    <dbReference type="NCBI Taxonomy" id="2024889"/>
    <lineage>
        <taxon>Bacteria</taxon>
        <taxon>Deltaproteobacteria</taxon>
        <taxon>SAR324 cluster</taxon>
    </lineage>
</organism>
<dbReference type="GO" id="GO:0016757">
    <property type="term" value="F:glycosyltransferase activity"/>
    <property type="evidence" value="ECO:0007669"/>
    <property type="project" value="UniProtKB-KW"/>
</dbReference>
<evidence type="ECO:0000256" key="2">
    <source>
        <dbReference type="ARBA" id="ARBA00022679"/>
    </source>
</evidence>
<dbReference type="PANTHER" id="PTHR12526:SF510">
    <property type="entry name" value="D-INOSITOL 3-PHOSPHATE GLYCOSYLTRANSFERASE"/>
    <property type="match status" value="1"/>
</dbReference>
<gene>
    <name evidence="4" type="ORF">GYA55_01950</name>
</gene>
<dbReference type="EMBL" id="JAAZON010000077">
    <property type="protein sequence ID" value="NMC61911.1"/>
    <property type="molecule type" value="Genomic_DNA"/>
</dbReference>
<dbReference type="Proteomes" id="UP000524246">
    <property type="component" value="Unassembled WGS sequence"/>
</dbReference>
<dbReference type="AlphaFoldDB" id="A0A7X9FPI1"/>
<dbReference type="CDD" id="cd03801">
    <property type="entry name" value="GT4_PimA-like"/>
    <property type="match status" value="1"/>
</dbReference>
<comment type="caution">
    <text evidence="4">The sequence shown here is derived from an EMBL/GenBank/DDBJ whole genome shotgun (WGS) entry which is preliminary data.</text>
</comment>
<dbReference type="SUPFAM" id="SSF48452">
    <property type="entry name" value="TPR-like"/>
    <property type="match status" value="1"/>
</dbReference>
<dbReference type="InterPro" id="IPR011990">
    <property type="entry name" value="TPR-like_helical_dom_sf"/>
</dbReference>
<evidence type="ECO:0000313" key="4">
    <source>
        <dbReference type="EMBL" id="NMC61911.1"/>
    </source>
</evidence>
<reference evidence="4 5" key="1">
    <citation type="journal article" date="2020" name="Biotechnol. Biofuels">
        <title>New insights from the biogas microbiome by comprehensive genome-resolved metagenomics of nearly 1600 species originating from multiple anaerobic digesters.</title>
        <authorList>
            <person name="Campanaro S."/>
            <person name="Treu L."/>
            <person name="Rodriguez-R L.M."/>
            <person name="Kovalovszki A."/>
            <person name="Ziels R.M."/>
            <person name="Maus I."/>
            <person name="Zhu X."/>
            <person name="Kougias P.G."/>
            <person name="Basile A."/>
            <person name="Luo G."/>
            <person name="Schluter A."/>
            <person name="Konstantinidis K.T."/>
            <person name="Angelidaki I."/>
        </authorList>
    </citation>
    <scope>NUCLEOTIDE SEQUENCE [LARGE SCALE GENOMIC DNA]</scope>
    <source>
        <strain evidence="4">AS27yjCOA_65</strain>
    </source>
</reference>
<proteinExistence type="predicted"/>
<dbReference type="PANTHER" id="PTHR12526">
    <property type="entry name" value="GLYCOSYLTRANSFERASE"/>
    <property type="match status" value="1"/>
</dbReference>
<evidence type="ECO:0000313" key="5">
    <source>
        <dbReference type="Proteomes" id="UP000524246"/>
    </source>
</evidence>
<evidence type="ECO:0000256" key="1">
    <source>
        <dbReference type="ARBA" id="ARBA00022676"/>
    </source>
</evidence>
<keyword evidence="2 4" id="KW-0808">Transferase</keyword>
<evidence type="ECO:0000259" key="3">
    <source>
        <dbReference type="Pfam" id="PF00534"/>
    </source>
</evidence>
<dbReference type="InterPro" id="IPR001296">
    <property type="entry name" value="Glyco_trans_1"/>
</dbReference>
<name>A0A7X9FPI1_9DELT</name>